<evidence type="ECO:0000313" key="2">
    <source>
        <dbReference type="Proteomes" id="UP001283361"/>
    </source>
</evidence>
<proteinExistence type="predicted"/>
<reference evidence="1" key="1">
    <citation type="journal article" date="2023" name="G3 (Bethesda)">
        <title>A reference genome for the long-term kleptoplast-retaining sea slug Elysia crispata morphotype clarki.</title>
        <authorList>
            <person name="Eastman K.E."/>
            <person name="Pendleton A.L."/>
            <person name="Shaikh M.A."/>
            <person name="Suttiyut T."/>
            <person name="Ogas R."/>
            <person name="Tomko P."/>
            <person name="Gavelis G."/>
            <person name="Widhalm J.R."/>
            <person name="Wisecaver J.H."/>
        </authorList>
    </citation>
    <scope>NUCLEOTIDE SEQUENCE</scope>
    <source>
        <strain evidence="1">ECLA1</strain>
    </source>
</reference>
<protein>
    <submittedName>
        <fullName evidence="1">Uncharacterized protein</fullName>
    </submittedName>
</protein>
<sequence length="103" mass="11538">MPCVLLAVYKELLESAYHLPATLKDLAVFGGNDTPKDNIIPTLSQDRDVYAPDNLRPSVNIRDLSVLFNSFYGWSLSSSFKAVVTINRFYLPGEMTHSMTLIL</sequence>
<comment type="caution">
    <text evidence="1">The sequence shown here is derived from an EMBL/GenBank/DDBJ whole genome shotgun (WGS) entry which is preliminary data.</text>
</comment>
<name>A0AAE1ECG8_9GAST</name>
<accession>A0AAE1ECG8</accession>
<organism evidence="1 2">
    <name type="scientific">Elysia crispata</name>
    <name type="common">lettuce slug</name>
    <dbReference type="NCBI Taxonomy" id="231223"/>
    <lineage>
        <taxon>Eukaryota</taxon>
        <taxon>Metazoa</taxon>
        <taxon>Spiralia</taxon>
        <taxon>Lophotrochozoa</taxon>
        <taxon>Mollusca</taxon>
        <taxon>Gastropoda</taxon>
        <taxon>Heterobranchia</taxon>
        <taxon>Euthyneura</taxon>
        <taxon>Panpulmonata</taxon>
        <taxon>Sacoglossa</taxon>
        <taxon>Placobranchoidea</taxon>
        <taxon>Plakobranchidae</taxon>
        <taxon>Elysia</taxon>
    </lineage>
</organism>
<keyword evidence="2" id="KW-1185">Reference proteome</keyword>
<gene>
    <name evidence="1" type="ORF">RRG08_048459</name>
</gene>
<dbReference type="AlphaFoldDB" id="A0AAE1ECG8"/>
<dbReference type="Proteomes" id="UP001283361">
    <property type="component" value="Unassembled WGS sequence"/>
</dbReference>
<dbReference type="EMBL" id="JAWDGP010000283">
    <property type="protein sequence ID" value="KAK3801872.1"/>
    <property type="molecule type" value="Genomic_DNA"/>
</dbReference>
<evidence type="ECO:0000313" key="1">
    <source>
        <dbReference type="EMBL" id="KAK3801872.1"/>
    </source>
</evidence>